<proteinExistence type="predicted"/>
<gene>
    <name evidence="2" type="ORF">BDZ90DRAFT_190253</name>
</gene>
<organism evidence="2 3">
    <name type="scientific">Jaminaea rosea</name>
    <dbReference type="NCBI Taxonomy" id="1569628"/>
    <lineage>
        <taxon>Eukaryota</taxon>
        <taxon>Fungi</taxon>
        <taxon>Dikarya</taxon>
        <taxon>Basidiomycota</taxon>
        <taxon>Ustilaginomycotina</taxon>
        <taxon>Exobasidiomycetes</taxon>
        <taxon>Microstromatales</taxon>
        <taxon>Microstromatales incertae sedis</taxon>
        <taxon>Jaminaea</taxon>
    </lineage>
</organism>
<dbReference type="RefSeq" id="XP_025361318.1">
    <property type="nucleotide sequence ID" value="XM_025503863.1"/>
</dbReference>
<evidence type="ECO:0000313" key="2">
    <source>
        <dbReference type="EMBL" id="PWN26706.1"/>
    </source>
</evidence>
<evidence type="ECO:0000313" key="3">
    <source>
        <dbReference type="Proteomes" id="UP000245884"/>
    </source>
</evidence>
<dbReference type="EMBL" id="KZ819670">
    <property type="protein sequence ID" value="PWN26706.1"/>
    <property type="molecule type" value="Genomic_DNA"/>
</dbReference>
<dbReference type="AlphaFoldDB" id="A0A316UN63"/>
<dbReference type="Proteomes" id="UP000245884">
    <property type="component" value="Unassembled WGS sequence"/>
</dbReference>
<feature type="region of interest" description="Disordered" evidence="1">
    <location>
        <begin position="151"/>
        <end position="210"/>
    </location>
</feature>
<feature type="compositionally biased region" description="Basic residues" evidence="1">
    <location>
        <begin position="177"/>
        <end position="191"/>
    </location>
</feature>
<dbReference type="GeneID" id="37025686"/>
<name>A0A316UN63_9BASI</name>
<sequence length="210" mass="22776">MVGVEADRIDPGRRMVGWRLGDTSCWQSMRSIGFGRAVISSVTLLGASTNFTARCPVPSPLSFFNTTLSASRPPILCNLLQILLSHSSNAPASSPTATSRPAYTPISTQSLLEHFAASTADPAGPMMALQPEMSRSRGIKRRRSWVMPVMRATARGQKGVSERCRRRERIGGDGQTHHHPTLHPTRRRRRPGPASPSGDVAGIARRAGQD</sequence>
<keyword evidence="3" id="KW-1185">Reference proteome</keyword>
<protein>
    <submittedName>
        <fullName evidence="2">Uncharacterized protein</fullName>
    </submittedName>
</protein>
<evidence type="ECO:0000256" key="1">
    <source>
        <dbReference type="SAM" id="MobiDB-lite"/>
    </source>
</evidence>
<feature type="compositionally biased region" description="Basic and acidic residues" evidence="1">
    <location>
        <begin position="160"/>
        <end position="171"/>
    </location>
</feature>
<accession>A0A316UN63</accession>
<reference evidence="2 3" key="1">
    <citation type="journal article" date="2018" name="Mol. Biol. Evol.">
        <title>Broad Genomic Sampling Reveals a Smut Pathogenic Ancestry of the Fungal Clade Ustilaginomycotina.</title>
        <authorList>
            <person name="Kijpornyongpan T."/>
            <person name="Mondo S.J."/>
            <person name="Barry K."/>
            <person name="Sandor L."/>
            <person name="Lee J."/>
            <person name="Lipzen A."/>
            <person name="Pangilinan J."/>
            <person name="LaButti K."/>
            <person name="Hainaut M."/>
            <person name="Henrissat B."/>
            <person name="Grigoriev I.V."/>
            <person name="Spatafora J.W."/>
            <person name="Aime M.C."/>
        </authorList>
    </citation>
    <scope>NUCLEOTIDE SEQUENCE [LARGE SCALE GENOMIC DNA]</scope>
    <source>
        <strain evidence="2 3">MCA 5214</strain>
    </source>
</reference>